<dbReference type="InterPro" id="IPR013325">
    <property type="entry name" value="RNA_pol_sigma_r2"/>
</dbReference>
<accession>A0A4U0NZY0</accession>
<dbReference type="InterPro" id="IPR014284">
    <property type="entry name" value="RNA_pol_sigma-70_dom"/>
</dbReference>
<dbReference type="InterPro" id="IPR036388">
    <property type="entry name" value="WH-like_DNA-bd_sf"/>
</dbReference>
<dbReference type="CDD" id="cd06171">
    <property type="entry name" value="Sigma70_r4"/>
    <property type="match status" value="1"/>
</dbReference>
<dbReference type="OrthoDB" id="655312at2"/>
<evidence type="ECO:0000259" key="5">
    <source>
        <dbReference type="SMART" id="SM00421"/>
    </source>
</evidence>
<evidence type="ECO:0000256" key="4">
    <source>
        <dbReference type="ARBA" id="ARBA00023163"/>
    </source>
</evidence>
<dbReference type="Pfam" id="PF08281">
    <property type="entry name" value="Sigma70_r4_2"/>
    <property type="match status" value="1"/>
</dbReference>
<dbReference type="InterPro" id="IPR000792">
    <property type="entry name" value="Tscrpt_reg_LuxR_C"/>
</dbReference>
<dbReference type="GO" id="GO:0016987">
    <property type="term" value="F:sigma factor activity"/>
    <property type="evidence" value="ECO:0007669"/>
    <property type="project" value="UniProtKB-KW"/>
</dbReference>
<dbReference type="InterPro" id="IPR014327">
    <property type="entry name" value="RNA_pol_sigma70_bacteroid"/>
</dbReference>
<evidence type="ECO:0000313" key="6">
    <source>
        <dbReference type="EMBL" id="TJZ60425.1"/>
    </source>
</evidence>
<feature type="domain" description="HTH luxR-type" evidence="5">
    <location>
        <begin position="131"/>
        <end position="191"/>
    </location>
</feature>
<dbReference type="EMBL" id="SUME01000004">
    <property type="protein sequence ID" value="TJZ60425.1"/>
    <property type="molecule type" value="Genomic_DNA"/>
</dbReference>
<keyword evidence="2" id="KW-0805">Transcription regulation</keyword>
<dbReference type="Gene3D" id="1.10.1740.10">
    <property type="match status" value="1"/>
</dbReference>
<dbReference type="PANTHER" id="PTHR43133">
    <property type="entry name" value="RNA POLYMERASE ECF-TYPE SIGMA FACTO"/>
    <property type="match status" value="1"/>
</dbReference>
<evidence type="ECO:0000256" key="1">
    <source>
        <dbReference type="ARBA" id="ARBA00010641"/>
    </source>
</evidence>
<evidence type="ECO:0000313" key="7">
    <source>
        <dbReference type="Proteomes" id="UP000306808"/>
    </source>
</evidence>
<dbReference type="Proteomes" id="UP000306808">
    <property type="component" value="Unassembled WGS sequence"/>
</dbReference>
<name>A0A4U0NZY0_9SPHI</name>
<evidence type="ECO:0000256" key="3">
    <source>
        <dbReference type="ARBA" id="ARBA00023082"/>
    </source>
</evidence>
<dbReference type="NCBIfam" id="TIGR02937">
    <property type="entry name" value="sigma70-ECF"/>
    <property type="match status" value="1"/>
</dbReference>
<dbReference type="RefSeq" id="WP_136901273.1">
    <property type="nucleotide sequence ID" value="NZ_SUME01000004.1"/>
</dbReference>
<dbReference type="SUPFAM" id="SSF88946">
    <property type="entry name" value="Sigma2 domain of RNA polymerase sigma factors"/>
    <property type="match status" value="1"/>
</dbReference>
<dbReference type="InterPro" id="IPR007627">
    <property type="entry name" value="RNA_pol_sigma70_r2"/>
</dbReference>
<dbReference type="InterPro" id="IPR013249">
    <property type="entry name" value="RNA_pol_sigma70_r4_t2"/>
</dbReference>
<dbReference type="NCBIfam" id="TIGR02985">
    <property type="entry name" value="Sig70_bacteroi1"/>
    <property type="match status" value="1"/>
</dbReference>
<dbReference type="SMART" id="SM00421">
    <property type="entry name" value="HTH_LUXR"/>
    <property type="match status" value="1"/>
</dbReference>
<dbReference type="GO" id="GO:0006352">
    <property type="term" value="P:DNA-templated transcription initiation"/>
    <property type="evidence" value="ECO:0007669"/>
    <property type="project" value="InterPro"/>
</dbReference>
<gene>
    <name evidence="6" type="ORF">FAZ15_10485</name>
</gene>
<organism evidence="6 7">
    <name type="scientific">Sphingobacterium olei</name>
    <dbReference type="NCBI Taxonomy" id="2571155"/>
    <lineage>
        <taxon>Bacteria</taxon>
        <taxon>Pseudomonadati</taxon>
        <taxon>Bacteroidota</taxon>
        <taxon>Sphingobacteriia</taxon>
        <taxon>Sphingobacteriales</taxon>
        <taxon>Sphingobacteriaceae</taxon>
        <taxon>Sphingobacterium</taxon>
    </lineage>
</organism>
<dbReference type="GO" id="GO:0003677">
    <property type="term" value="F:DNA binding"/>
    <property type="evidence" value="ECO:0007669"/>
    <property type="project" value="InterPro"/>
</dbReference>
<comment type="similarity">
    <text evidence="1">Belongs to the sigma-70 factor family. ECF subfamily.</text>
</comment>
<proteinExistence type="inferred from homology"/>
<keyword evidence="7" id="KW-1185">Reference proteome</keyword>
<dbReference type="AlphaFoldDB" id="A0A4U0NZY0"/>
<keyword evidence="4" id="KW-0804">Transcription</keyword>
<dbReference type="PANTHER" id="PTHR43133:SF46">
    <property type="entry name" value="RNA POLYMERASE SIGMA-70 FACTOR ECF SUBFAMILY"/>
    <property type="match status" value="1"/>
</dbReference>
<dbReference type="SUPFAM" id="SSF88659">
    <property type="entry name" value="Sigma3 and sigma4 domains of RNA polymerase sigma factors"/>
    <property type="match status" value="1"/>
</dbReference>
<dbReference type="Pfam" id="PF04542">
    <property type="entry name" value="Sigma70_r2"/>
    <property type="match status" value="1"/>
</dbReference>
<comment type="caution">
    <text evidence="6">The sequence shown here is derived from an EMBL/GenBank/DDBJ whole genome shotgun (WGS) entry which is preliminary data.</text>
</comment>
<dbReference type="InterPro" id="IPR013324">
    <property type="entry name" value="RNA_pol_sigma_r3/r4-like"/>
</dbReference>
<sequence length="202" mass="24109">MKNLRNHTDEALVILLNDDDEKAFLEIYDRYKNELAAHLIRLLRSYELAEEVLQEVFMMLWEKRHAMDASKSVPAYLYRSAINKSKNVFRKLANDSRLREEFLRYFRSTDNNMVEEWIEHKETQQLLQTLLDRLPPQQKKVYELCKLEGLSYKEVSERLKISITTVNSHIRNANIFLKGELKNQTELINILYLTFIFDIFSS</sequence>
<keyword evidence="3" id="KW-0731">Sigma factor</keyword>
<evidence type="ECO:0000256" key="2">
    <source>
        <dbReference type="ARBA" id="ARBA00023015"/>
    </source>
</evidence>
<dbReference type="InterPro" id="IPR039425">
    <property type="entry name" value="RNA_pol_sigma-70-like"/>
</dbReference>
<protein>
    <submittedName>
        <fullName evidence="6">RNA polymerase sigma-70 factor</fullName>
    </submittedName>
</protein>
<dbReference type="Gene3D" id="1.10.10.10">
    <property type="entry name" value="Winged helix-like DNA-binding domain superfamily/Winged helix DNA-binding domain"/>
    <property type="match status" value="1"/>
</dbReference>
<reference evidence="6 7" key="1">
    <citation type="submission" date="2019-04" db="EMBL/GenBank/DDBJ databases">
        <title>Sphingobacterium olei sp. nov., isolated from oil-contaminated soil.</title>
        <authorList>
            <person name="Liu B."/>
        </authorList>
    </citation>
    <scope>NUCLEOTIDE SEQUENCE [LARGE SCALE GENOMIC DNA]</scope>
    <source>
        <strain evidence="6 7">HAL-9</strain>
    </source>
</reference>